<comment type="caution">
    <text evidence="1">The sequence shown here is derived from an EMBL/GenBank/DDBJ whole genome shotgun (WGS) entry which is preliminary data.</text>
</comment>
<dbReference type="EMBL" id="MU155180">
    <property type="protein sequence ID" value="KAF9481329.1"/>
    <property type="molecule type" value="Genomic_DNA"/>
</dbReference>
<reference evidence="1" key="1">
    <citation type="submission" date="2020-11" db="EMBL/GenBank/DDBJ databases">
        <authorList>
            <consortium name="DOE Joint Genome Institute"/>
            <person name="Ahrendt S."/>
            <person name="Riley R."/>
            <person name="Andreopoulos W."/>
            <person name="Labutti K."/>
            <person name="Pangilinan J."/>
            <person name="Ruiz-Duenas F.J."/>
            <person name="Barrasa J.M."/>
            <person name="Sanchez-Garcia M."/>
            <person name="Camarero S."/>
            <person name="Miyauchi S."/>
            <person name="Serrano A."/>
            <person name="Linde D."/>
            <person name="Babiker R."/>
            <person name="Drula E."/>
            <person name="Ayuso-Fernandez I."/>
            <person name="Pacheco R."/>
            <person name="Padilla G."/>
            <person name="Ferreira P."/>
            <person name="Barriuso J."/>
            <person name="Kellner H."/>
            <person name="Castanera R."/>
            <person name="Alfaro M."/>
            <person name="Ramirez L."/>
            <person name="Pisabarro A.G."/>
            <person name="Kuo A."/>
            <person name="Tritt A."/>
            <person name="Lipzen A."/>
            <person name="He G."/>
            <person name="Yan M."/>
            <person name="Ng V."/>
            <person name="Cullen D."/>
            <person name="Martin F."/>
            <person name="Rosso M.-N."/>
            <person name="Henrissat B."/>
            <person name="Hibbett D."/>
            <person name="Martinez A.T."/>
            <person name="Grigoriev I.V."/>
        </authorList>
    </citation>
    <scope>NUCLEOTIDE SEQUENCE</scope>
    <source>
        <strain evidence="1">CIRM-BRFM 674</strain>
    </source>
</reference>
<protein>
    <submittedName>
        <fullName evidence="1">Uncharacterized protein</fullName>
    </submittedName>
</protein>
<organism evidence="1 2">
    <name type="scientific">Pholiota conissans</name>
    <dbReference type="NCBI Taxonomy" id="109636"/>
    <lineage>
        <taxon>Eukaryota</taxon>
        <taxon>Fungi</taxon>
        <taxon>Dikarya</taxon>
        <taxon>Basidiomycota</taxon>
        <taxon>Agaricomycotina</taxon>
        <taxon>Agaricomycetes</taxon>
        <taxon>Agaricomycetidae</taxon>
        <taxon>Agaricales</taxon>
        <taxon>Agaricineae</taxon>
        <taxon>Strophariaceae</taxon>
        <taxon>Pholiota</taxon>
    </lineage>
</organism>
<evidence type="ECO:0000313" key="1">
    <source>
        <dbReference type="EMBL" id="KAF9481329.1"/>
    </source>
</evidence>
<name>A0A9P6D2D9_9AGAR</name>
<accession>A0A9P6D2D9</accession>
<dbReference type="Proteomes" id="UP000807469">
    <property type="component" value="Unassembled WGS sequence"/>
</dbReference>
<dbReference type="AlphaFoldDB" id="A0A9P6D2D9"/>
<evidence type="ECO:0000313" key="2">
    <source>
        <dbReference type="Proteomes" id="UP000807469"/>
    </source>
</evidence>
<dbReference type="OrthoDB" id="3054012at2759"/>
<sequence>MSITGDGSPVAVSGTESTSSSDHAKTVVLNLAYPSRITCDAPWACPTKPIVFKPTVCTRYEAPFVYSDGVSGLVWHQGTASVGGGGVFDHDALRWLKQVFSRNLRKLRRKIRLVKANLAIVALVRRNT</sequence>
<proteinExistence type="predicted"/>
<gene>
    <name evidence="1" type="ORF">BDN70DRAFT_876489</name>
</gene>
<keyword evidence="2" id="KW-1185">Reference proteome</keyword>